<protein>
    <submittedName>
        <fullName evidence="1">Uncharacterized protein</fullName>
    </submittedName>
</protein>
<proteinExistence type="predicted"/>
<evidence type="ECO:0000313" key="1">
    <source>
        <dbReference type="EMBL" id="PIK60682.1"/>
    </source>
</evidence>
<dbReference type="OrthoDB" id="6149480at2759"/>
<organism evidence="1 2">
    <name type="scientific">Stichopus japonicus</name>
    <name type="common">Sea cucumber</name>
    <dbReference type="NCBI Taxonomy" id="307972"/>
    <lineage>
        <taxon>Eukaryota</taxon>
        <taxon>Metazoa</taxon>
        <taxon>Echinodermata</taxon>
        <taxon>Eleutherozoa</taxon>
        <taxon>Echinozoa</taxon>
        <taxon>Holothuroidea</taxon>
        <taxon>Aspidochirotacea</taxon>
        <taxon>Aspidochirotida</taxon>
        <taxon>Stichopodidae</taxon>
        <taxon>Apostichopus</taxon>
    </lineage>
</organism>
<reference evidence="1 2" key="1">
    <citation type="journal article" date="2017" name="PLoS Biol.">
        <title>The sea cucumber genome provides insights into morphological evolution and visceral regeneration.</title>
        <authorList>
            <person name="Zhang X."/>
            <person name="Sun L."/>
            <person name="Yuan J."/>
            <person name="Sun Y."/>
            <person name="Gao Y."/>
            <person name="Zhang L."/>
            <person name="Li S."/>
            <person name="Dai H."/>
            <person name="Hamel J.F."/>
            <person name="Liu C."/>
            <person name="Yu Y."/>
            <person name="Liu S."/>
            <person name="Lin W."/>
            <person name="Guo K."/>
            <person name="Jin S."/>
            <person name="Xu P."/>
            <person name="Storey K.B."/>
            <person name="Huan P."/>
            <person name="Zhang T."/>
            <person name="Zhou Y."/>
            <person name="Zhang J."/>
            <person name="Lin C."/>
            <person name="Li X."/>
            <person name="Xing L."/>
            <person name="Huo D."/>
            <person name="Sun M."/>
            <person name="Wang L."/>
            <person name="Mercier A."/>
            <person name="Li F."/>
            <person name="Yang H."/>
            <person name="Xiang J."/>
        </authorList>
    </citation>
    <scope>NUCLEOTIDE SEQUENCE [LARGE SCALE GENOMIC DNA]</scope>
    <source>
        <strain evidence="1">Shaxun</strain>
        <tissue evidence="1">Muscle</tissue>
    </source>
</reference>
<sequence>MDTKLQMIFAEKDMSCIQSMITIAQATCKPASTILQSKLKEHLRGQFSVEKILSTLEPTGLSEHDILNNSCVFQRINCVFHMKHLKLTNAHSKEVYDYRSGIRKPQKYFSGYRRPAPGLQSLSRSC</sequence>
<dbReference type="Proteomes" id="UP000230750">
    <property type="component" value="Unassembled WGS sequence"/>
</dbReference>
<gene>
    <name evidence="1" type="ORF">BSL78_02374</name>
</gene>
<comment type="caution">
    <text evidence="1">The sequence shown here is derived from an EMBL/GenBank/DDBJ whole genome shotgun (WGS) entry which is preliminary data.</text>
</comment>
<dbReference type="EMBL" id="MRZV01000050">
    <property type="protein sequence ID" value="PIK60682.1"/>
    <property type="molecule type" value="Genomic_DNA"/>
</dbReference>
<name>A0A2G8LKD8_STIJA</name>
<evidence type="ECO:0000313" key="2">
    <source>
        <dbReference type="Proteomes" id="UP000230750"/>
    </source>
</evidence>
<accession>A0A2G8LKD8</accession>
<dbReference type="AlphaFoldDB" id="A0A2G8LKD8"/>
<keyword evidence="2" id="KW-1185">Reference proteome</keyword>